<dbReference type="PROSITE" id="PS50005">
    <property type="entry name" value="TPR"/>
    <property type="match status" value="1"/>
</dbReference>
<evidence type="ECO:0000256" key="1">
    <source>
        <dbReference type="PROSITE-ProRule" id="PRU00339"/>
    </source>
</evidence>
<dbReference type="OrthoDB" id="8592798at2"/>
<feature type="chain" id="PRO_5015660168" evidence="2">
    <location>
        <begin position="29"/>
        <end position="155"/>
    </location>
</feature>
<reference evidence="3 4" key="1">
    <citation type="submission" date="2018-01" db="EMBL/GenBank/DDBJ databases">
        <title>Genomic Encyclopedia of Archaeal and Bacterial Type Strains, Phase II (KMG-II): from individual species to whole genera.</title>
        <authorList>
            <person name="Goeker M."/>
        </authorList>
    </citation>
    <scope>NUCLEOTIDE SEQUENCE [LARGE SCALE GENOMIC DNA]</scope>
    <source>
        <strain evidence="3 4">DSM 12048</strain>
    </source>
</reference>
<keyword evidence="2" id="KW-0732">Signal</keyword>
<dbReference type="AlphaFoldDB" id="A0A2S5JLI3"/>
<dbReference type="InterPro" id="IPR011990">
    <property type="entry name" value="TPR-like_helical_dom_sf"/>
</dbReference>
<accession>A0A2S5JLI3</accession>
<dbReference type="Pfam" id="PF13432">
    <property type="entry name" value="TPR_16"/>
    <property type="match status" value="1"/>
</dbReference>
<sequence>MIRACSATPLRAMSLAFGLILAAAPALAAATGGDTATVLSPLAQARAEIDAGRYPQALRLLAAIVRDDPRNADALNLMGFANRKMKRFGEAARWYDAALKVDPRHVGALEYQGELFVELGQMDRARQNLLVLKSVCGTCAEYRDLAEAITAGGNS</sequence>
<dbReference type="Gene3D" id="1.25.40.10">
    <property type="entry name" value="Tetratricopeptide repeat domain"/>
    <property type="match status" value="1"/>
</dbReference>
<keyword evidence="4" id="KW-1185">Reference proteome</keyword>
<organism evidence="3 4">
    <name type="scientific">Albidovulum inexpectatum</name>
    <dbReference type="NCBI Taxonomy" id="196587"/>
    <lineage>
        <taxon>Bacteria</taxon>
        <taxon>Pseudomonadati</taxon>
        <taxon>Pseudomonadota</taxon>
        <taxon>Alphaproteobacteria</taxon>
        <taxon>Rhodobacterales</taxon>
        <taxon>Paracoccaceae</taxon>
        <taxon>Albidovulum</taxon>
    </lineage>
</organism>
<feature type="repeat" description="TPR" evidence="1">
    <location>
        <begin position="72"/>
        <end position="105"/>
    </location>
</feature>
<name>A0A2S5JLI3_9RHOB</name>
<dbReference type="Proteomes" id="UP000239736">
    <property type="component" value="Unassembled WGS sequence"/>
</dbReference>
<feature type="signal peptide" evidence="2">
    <location>
        <begin position="1"/>
        <end position="28"/>
    </location>
</feature>
<evidence type="ECO:0000256" key="2">
    <source>
        <dbReference type="SAM" id="SignalP"/>
    </source>
</evidence>
<dbReference type="SUPFAM" id="SSF48452">
    <property type="entry name" value="TPR-like"/>
    <property type="match status" value="1"/>
</dbReference>
<gene>
    <name evidence="3" type="ORF">LV82_00238</name>
</gene>
<keyword evidence="1" id="KW-0802">TPR repeat</keyword>
<proteinExistence type="predicted"/>
<dbReference type="SMART" id="SM00028">
    <property type="entry name" value="TPR"/>
    <property type="match status" value="1"/>
</dbReference>
<dbReference type="InterPro" id="IPR019734">
    <property type="entry name" value="TPR_rpt"/>
</dbReference>
<evidence type="ECO:0000313" key="3">
    <source>
        <dbReference type="EMBL" id="PPB82310.1"/>
    </source>
</evidence>
<comment type="caution">
    <text evidence="3">The sequence shown here is derived from an EMBL/GenBank/DDBJ whole genome shotgun (WGS) entry which is preliminary data.</text>
</comment>
<evidence type="ECO:0000313" key="4">
    <source>
        <dbReference type="Proteomes" id="UP000239736"/>
    </source>
</evidence>
<protein>
    <submittedName>
        <fullName evidence="3">Tetratricopeptide repeat protein</fullName>
    </submittedName>
</protein>
<dbReference type="EMBL" id="PRDS01000001">
    <property type="protein sequence ID" value="PPB82310.1"/>
    <property type="molecule type" value="Genomic_DNA"/>
</dbReference>
<dbReference type="RefSeq" id="WP_104068877.1">
    <property type="nucleotide sequence ID" value="NZ_PRDS01000001.1"/>
</dbReference>